<dbReference type="RefSeq" id="XP_026680798.1">
    <property type="nucleotide sequence ID" value="XM_026824997.1"/>
</dbReference>
<sequence length="598" mass="69039">MIVEHFKTLDNVVKVTFFKDHFGHDIELEHLPLSKLDRDLIAGKLLQGVPADTVLDQVRDSIKGTCERIHLISKRQIQRIEQCIGLTSSVQRDENDLTSVAMFVEESKDSTENVVILYKNQGEVHPVLDKQDFVLGIMSKAQEAMLKKFGTNGIICMDSTHGTNPYDFNLITVLTVDDFGEGFPVAFLYANKEDETTLSLFLNSIKEKIGTINASTFMSDDAPQYYNSWKNVMGSTAKKLLCTWHVDRAWQGKINLIAKDKKIVVYRMLKKLQTETCKEKFVVLLQEFLQMLGQDKDLSNFREYFETYYLNRVENWAYCHRLFSNINTNMYLEAMHRVIKHVYMKGNKLRRLDKSLDLLLKFLRDKQVNRLIKIYTGKNSCKINIIKKKHAMSESMSLKTVVTGNGFWVVDSETVSDLKHTVCLNEFKPCNIDVCPLFCKECLACIHKYTCTCTDYLIKGNMCKHIHLVCRLMQTDVEEVSLPSEETLQASRDKEEEIQIHVSSLSNRSDMNPLEILKTKLKDELTAFLPQIDKIDNINHMKLIITRVKQLKTLIKSDLTPKGNPVARRKKKLSSGKLVCQQRFFSTKKKRVQQKKKF</sequence>
<evidence type="ECO:0000259" key="2">
    <source>
        <dbReference type="PROSITE" id="PS50966"/>
    </source>
</evidence>
<keyword evidence="3" id="KW-1185">Reference proteome</keyword>
<dbReference type="AlphaFoldDB" id="A0A3Q0J1G7"/>
<dbReference type="GeneID" id="113468224"/>
<dbReference type="STRING" id="121845.A0A3Q0J1G7"/>
<dbReference type="KEGG" id="dci:113468224"/>
<dbReference type="PANTHER" id="PTHR33977">
    <property type="entry name" value="ZINC ION BINDING PROTEIN"/>
    <property type="match status" value="1"/>
</dbReference>
<accession>A0A3Q0J1G7</accession>
<keyword evidence="1" id="KW-0862">Zinc</keyword>
<evidence type="ECO:0000313" key="3">
    <source>
        <dbReference type="Proteomes" id="UP000079169"/>
    </source>
</evidence>
<proteinExistence type="predicted"/>
<dbReference type="Proteomes" id="UP000079169">
    <property type="component" value="Unplaced"/>
</dbReference>
<evidence type="ECO:0000256" key="1">
    <source>
        <dbReference type="PROSITE-ProRule" id="PRU00325"/>
    </source>
</evidence>
<dbReference type="PaxDb" id="121845-A0A3Q0J1G7"/>
<feature type="domain" description="SWIM-type" evidence="2">
    <location>
        <begin position="443"/>
        <end position="474"/>
    </location>
</feature>
<dbReference type="InterPro" id="IPR018289">
    <property type="entry name" value="MULE_transposase_dom"/>
</dbReference>
<gene>
    <name evidence="4" type="primary">LOC113468224</name>
</gene>
<reference evidence="4" key="1">
    <citation type="submission" date="2025-08" db="UniProtKB">
        <authorList>
            <consortium name="RefSeq"/>
        </authorList>
    </citation>
    <scope>IDENTIFICATION</scope>
</reference>
<dbReference type="Pfam" id="PF10551">
    <property type="entry name" value="MULE"/>
    <property type="match status" value="1"/>
</dbReference>
<keyword evidence="1" id="KW-0479">Metal-binding</keyword>
<name>A0A3Q0J1G7_DIACI</name>
<protein>
    <submittedName>
        <fullName evidence="4">Uncharacterized protein LOC113468224</fullName>
    </submittedName>
</protein>
<keyword evidence="1" id="KW-0863">Zinc-finger</keyword>
<dbReference type="PANTHER" id="PTHR33977:SF1">
    <property type="entry name" value="ZINC ION BINDING PROTEIN"/>
    <property type="match status" value="1"/>
</dbReference>
<dbReference type="PROSITE" id="PS50966">
    <property type="entry name" value="ZF_SWIM"/>
    <property type="match status" value="1"/>
</dbReference>
<organism evidence="3 4">
    <name type="scientific">Diaphorina citri</name>
    <name type="common">Asian citrus psyllid</name>
    <dbReference type="NCBI Taxonomy" id="121845"/>
    <lineage>
        <taxon>Eukaryota</taxon>
        <taxon>Metazoa</taxon>
        <taxon>Ecdysozoa</taxon>
        <taxon>Arthropoda</taxon>
        <taxon>Hexapoda</taxon>
        <taxon>Insecta</taxon>
        <taxon>Pterygota</taxon>
        <taxon>Neoptera</taxon>
        <taxon>Paraneoptera</taxon>
        <taxon>Hemiptera</taxon>
        <taxon>Sternorrhyncha</taxon>
        <taxon>Psylloidea</taxon>
        <taxon>Psyllidae</taxon>
        <taxon>Diaphorininae</taxon>
        <taxon>Diaphorina</taxon>
    </lineage>
</organism>
<dbReference type="InterPro" id="IPR007527">
    <property type="entry name" value="Znf_SWIM"/>
</dbReference>
<dbReference type="GO" id="GO:0008270">
    <property type="term" value="F:zinc ion binding"/>
    <property type="evidence" value="ECO:0007669"/>
    <property type="project" value="UniProtKB-KW"/>
</dbReference>
<evidence type="ECO:0000313" key="4">
    <source>
        <dbReference type="RefSeq" id="XP_026680798.1"/>
    </source>
</evidence>